<dbReference type="Pfam" id="PF13585">
    <property type="entry name" value="CHU_C"/>
    <property type="match status" value="1"/>
</dbReference>
<feature type="domain" description="Ig-like" evidence="1">
    <location>
        <begin position="286"/>
        <end position="377"/>
    </location>
</feature>
<evidence type="ECO:0000259" key="1">
    <source>
        <dbReference type="PROSITE" id="PS50835"/>
    </source>
</evidence>
<dbReference type="PROSITE" id="PS50835">
    <property type="entry name" value="IG_LIKE"/>
    <property type="match status" value="1"/>
</dbReference>
<comment type="caution">
    <text evidence="2">The sequence shown here is derived from an EMBL/GenBank/DDBJ whole genome shotgun (WGS) entry which is preliminary data.</text>
</comment>
<evidence type="ECO:0000313" key="2">
    <source>
        <dbReference type="EMBL" id="MBO0951612.1"/>
    </source>
</evidence>
<dbReference type="NCBIfam" id="TIGR04131">
    <property type="entry name" value="Bac_Flav_CTERM"/>
    <property type="match status" value="1"/>
</dbReference>
<dbReference type="Gene3D" id="2.60.40.10">
    <property type="entry name" value="Immunoglobulins"/>
    <property type="match status" value="1"/>
</dbReference>
<dbReference type="RefSeq" id="WP_207331561.1">
    <property type="nucleotide sequence ID" value="NZ_JAFMYW010000008.1"/>
</dbReference>
<reference evidence="2 3" key="1">
    <citation type="submission" date="2021-03" db="EMBL/GenBank/DDBJ databases">
        <title>Fibrella sp. HMF5405 genome sequencing and assembly.</title>
        <authorList>
            <person name="Kang H."/>
            <person name="Kim H."/>
            <person name="Bae S."/>
            <person name="Joh K."/>
        </authorList>
    </citation>
    <scope>NUCLEOTIDE SEQUENCE [LARGE SCALE GENOMIC DNA]</scope>
    <source>
        <strain evidence="2 3">HMF5405</strain>
    </source>
</reference>
<organism evidence="2 3">
    <name type="scientific">Fibrella forsythiae</name>
    <dbReference type="NCBI Taxonomy" id="2817061"/>
    <lineage>
        <taxon>Bacteria</taxon>
        <taxon>Pseudomonadati</taxon>
        <taxon>Bacteroidota</taxon>
        <taxon>Cytophagia</taxon>
        <taxon>Cytophagales</taxon>
        <taxon>Spirosomataceae</taxon>
        <taxon>Fibrella</taxon>
    </lineage>
</organism>
<dbReference type="EMBL" id="JAFMYW010000008">
    <property type="protein sequence ID" value="MBO0951612.1"/>
    <property type="molecule type" value="Genomic_DNA"/>
</dbReference>
<gene>
    <name evidence="2" type="ORF">J2I46_23715</name>
</gene>
<dbReference type="InterPro" id="IPR013783">
    <property type="entry name" value="Ig-like_fold"/>
</dbReference>
<name>A0ABS3JNP6_9BACT</name>
<dbReference type="Proteomes" id="UP000664628">
    <property type="component" value="Unassembled WGS sequence"/>
</dbReference>
<keyword evidence="3" id="KW-1185">Reference proteome</keyword>
<sequence>MFVLFLLLVCRLGWASHIMGGELTMRQVNRTPGLFLVQMNQYWNELNANTGNRDPSATVGIFRKRDNALMDTVRLLFRQASSVAYKNVLCAQQRNLRTLKAVYNINFQFDKSRYADPDGYYISWDRCCRNNDISNLANGANVGMLFYMEFPAMMRNGADILNSSPELVFPNGEYICQDKLFTTDFSAIDADGDQLRYSLVTPMRGFTSVADPLVTPISHSSFPLVSWAAGLSEQNAIPGNPALRISSTGKLTVKATRQGLFLFTVQVEEWRNGERIGLVRRDFQLPVVECTTTTPPPAVILSKGLPLSAVAVCSPASVTLTTDNDPKWSYQWQKDESNLIGSTGPVLVVNSSGTYTVVKSSATTCTNETSSQAVAVTVSPGLTLTGETYYRITPGVGVPLPVQASLPNTLLTWTPPRYLDDPTLSSPLCTPLDSITYQVNGLSEAGCEASMRIRIVVANRLFIPSAFTPNDDGKNDTWALRNIESMPDAEVFIYSRWGGVIFHSKGYATPWAGRVGDTPAPPGIYTYLIRTGFPGEEYRGELTLLR</sequence>
<dbReference type="InterPro" id="IPR007110">
    <property type="entry name" value="Ig-like_dom"/>
</dbReference>
<protein>
    <submittedName>
        <fullName evidence="2">Gliding motility-associated C-terminal domain-containing protein</fullName>
    </submittedName>
</protein>
<accession>A0ABS3JNP6</accession>
<proteinExistence type="predicted"/>
<evidence type="ECO:0000313" key="3">
    <source>
        <dbReference type="Proteomes" id="UP000664628"/>
    </source>
</evidence>
<dbReference type="InterPro" id="IPR026341">
    <property type="entry name" value="T9SS_type_B"/>
</dbReference>